<sequence>MNNLKKIIPLTLLMFACAFSFGQQKDWDKIRTLKVAFITERLNLSSKEAQTFWPIYNEYQTKREELYVKGHEEIRKKFDESEKLSESDSAKLLDKYLLYENEEEALEQTYLKKIEKVISSKKTLLLIRSEGDFKRKLIKQYRDKHKGDK</sequence>
<protein>
    <recommendedName>
        <fullName evidence="4">Sensor of ECF-type sigma factor</fullName>
    </recommendedName>
</protein>
<dbReference type="PROSITE" id="PS51257">
    <property type="entry name" value="PROKAR_LIPOPROTEIN"/>
    <property type="match status" value="1"/>
</dbReference>
<dbReference type="RefSeq" id="WP_013548952.1">
    <property type="nucleotide sequence ID" value="NC_014934.1"/>
</dbReference>
<dbReference type="HOGENOM" id="CLU_112450_0_0_10"/>
<dbReference type="STRING" id="688270.Celal_0096"/>
<name>E6X704_CELAD</name>
<reference evidence="2 3" key="1">
    <citation type="journal article" date="2010" name="Stand. Genomic Sci.">
        <title>Complete genome sequence of Cellulophaga algicola type strain (IC166).</title>
        <authorList>
            <person name="Abt B."/>
            <person name="Lu M."/>
            <person name="Misra M."/>
            <person name="Han C."/>
            <person name="Nolan M."/>
            <person name="Lucas S."/>
            <person name="Hammon N."/>
            <person name="Deshpande S."/>
            <person name="Cheng J.F."/>
            <person name="Tapia R."/>
            <person name="Goodwin L."/>
            <person name="Pitluck S."/>
            <person name="Liolios K."/>
            <person name="Pagani I."/>
            <person name="Ivanova N."/>
            <person name="Mavromatis K."/>
            <person name="Ovchinikova G."/>
            <person name="Pati A."/>
            <person name="Chen A."/>
            <person name="Palaniappan K."/>
            <person name="Land M."/>
            <person name="Hauser L."/>
            <person name="Chang Y.J."/>
            <person name="Jeffries C.D."/>
            <person name="Detter J.C."/>
            <person name="Brambilla E."/>
            <person name="Rohde M."/>
            <person name="Tindall B.J."/>
            <person name="Goker M."/>
            <person name="Woyke T."/>
            <person name="Bristow J."/>
            <person name="Eisen J.A."/>
            <person name="Markowitz V."/>
            <person name="Hugenholtz P."/>
            <person name="Kyrpides N.C."/>
            <person name="Klenk H.P."/>
            <person name="Lapidus A."/>
        </authorList>
    </citation>
    <scope>NUCLEOTIDE SEQUENCE [LARGE SCALE GENOMIC DNA]</scope>
    <source>
        <strain evidence="3">DSM 14237 / IC166 / ACAM 630</strain>
    </source>
</reference>
<dbReference type="KEGG" id="cao:Celal_0096"/>
<proteinExistence type="predicted"/>
<organism evidence="2 3">
    <name type="scientific">Cellulophaga algicola (strain DSM 14237 / IC166 / ACAM 630)</name>
    <dbReference type="NCBI Taxonomy" id="688270"/>
    <lineage>
        <taxon>Bacteria</taxon>
        <taxon>Pseudomonadati</taxon>
        <taxon>Bacteroidota</taxon>
        <taxon>Flavobacteriia</taxon>
        <taxon>Flavobacteriales</taxon>
        <taxon>Flavobacteriaceae</taxon>
        <taxon>Cellulophaga</taxon>
    </lineage>
</organism>
<evidence type="ECO:0008006" key="4">
    <source>
        <dbReference type="Google" id="ProtNLM"/>
    </source>
</evidence>
<dbReference type="eggNOG" id="ENOG50331PZ">
    <property type="taxonomic scope" value="Bacteria"/>
</dbReference>
<dbReference type="Proteomes" id="UP000008634">
    <property type="component" value="Chromosome"/>
</dbReference>
<keyword evidence="3" id="KW-1185">Reference proteome</keyword>
<gene>
    <name evidence="2" type="ordered locus">Celal_0096</name>
</gene>
<evidence type="ECO:0000313" key="2">
    <source>
        <dbReference type="EMBL" id="ADV47453.1"/>
    </source>
</evidence>
<dbReference type="OrthoDB" id="675330at2"/>
<evidence type="ECO:0000313" key="3">
    <source>
        <dbReference type="Proteomes" id="UP000008634"/>
    </source>
</evidence>
<dbReference type="AlphaFoldDB" id="E6X704"/>
<feature type="chain" id="PRO_5003212810" description="Sensor of ECF-type sigma factor" evidence="1">
    <location>
        <begin position="23"/>
        <end position="149"/>
    </location>
</feature>
<accession>E6X704</accession>
<evidence type="ECO:0000256" key="1">
    <source>
        <dbReference type="SAM" id="SignalP"/>
    </source>
</evidence>
<feature type="signal peptide" evidence="1">
    <location>
        <begin position="1"/>
        <end position="22"/>
    </location>
</feature>
<dbReference type="EMBL" id="CP002453">
    <property type="protein sequence ID" value="ADV47453.1"/>
    <property type="molecule type" value="Genomic_DNA"/>
</dbReference>
<keyword evidence="1" id="KW-0732">Signal</keyword>